<feature type="region of interest" description="Disordered" evidence="1">
    <location>
        <begin position="1"/>
        <end position="23"/>
    </location>
</feature>
<gene>
    <name evidence="2" type="ORF">PR002_g26718</name>
</gene>
<sequence>MEAGTWATEGAGNTPAPSLGTGRVRTPNAGVYCTVEADCSVEVTSGVAALSPAAAANCNSAAGIGVSDAEAPDSARSVLVAAGSVRDVPVAPDVALMLLGPEVVAVVLLEAAESALDVVGTLAEPPSPADVTPESLMPPCAVPEAVVDEADVARAAGVPCSVGACPSPPAEEAESCSAAMTLSDMCVGTARTNCECGCSLGCEAAEC</sequence>
<reference evidence="2 3" key="1">
    <citation type="submission" date="2018-09" db="EMBL/GenBank/DDBJ databases">
        <title>Genomic investigation of the strawberry pathogen Phytophthora fragariae indicates pathogenicity is determined by transcriptional variation in three key races.</title>
        <authorList>
            <person name="Adams T.M."/>
            <person name="Armitage A.D."/>
            <person name="Sobczyk M.K."/>
            <person name="Bates H.J."/>
            <person name="Dunwell J.M."/>
            <person name="Nellist C.F."/>
            <person name="Harrison R.J."/>
        </authorList>
    </citation>
    <scope>NUCLEOTIDE SEQUENCE [LARGE SCALE GENOMIC DNA]</scope>
    <source>
        <strain evidence="2 3">SCRP324</strain>
    </source>
</reference>
<dbReference type="OrthoDB" id="102808at2759"/>
<organism evidence="2 3">
    <name type="scientific">Phytophthora rubi</name>
    <dbReference type="NCBI Taxonomy" id="129364"/>
    <lineage>
        <taxon>Eukaryota</taxon>
        <taxon>Sar</taxon>
        <taxon>Stramenopiles</taxon>
        <taxon>Oomycota</taxon>
        <taxon>Peronosporomycetes</taxon>
        <taxon>Peronosporales</taxon>
        <taxon>Peronosporaceae</taxon>
        <taxon>Phytophthora</taxon>
    </lineage>
</organism>
<proteinExistence type="predicted"/>
<protein>
    <submittedName>
        <fullName evidence="2">Uncharacterized protein</fullName>
    </submittedName>
</protein>
<comment type="caution">
    <text evidence="2">The sequence shown here is derived from an EMBL/GenBank/DDBJ whole genome shotgun (WGS) entry which is preliminary data.</text>
</comment>
<dbReference type="Proteomes" id="UP000435112">
    <property type="component" value="Unassembled WGS sequence"/>
</dbReference>
<evidence type="ECO:0000313" key="2">
    <source>
        <dbReference type="EMBL" id="KAE8971770.1"/>
    </source>
</evidence>
<dbReference type="EMBL" id="QXFU01003935">
    <property type="protein sequence ID" value="KAE8971770.1"/>
    <property type="molecule type" value="Genomic_DNA"/>
</dbReference>
<name>A0A6A3HPA2_9STRA</name>
<accession>A0A6A3HPA2</accession>
<evidence type="ECO:0000256" key="1">
    <source>
        <dbReference type="SAM" id="MobiDB-lite"/>
    </source>
</evidence>
<dbReference type="AlphaFoldDB" id="A0A6A3HPA2"/>
<evidence type="ECO:0000313" key="3">
    <source>
        <dbReference type="Proteomes" id="UP000435112"/>
    </source>
</evidence>